<accession>A0A5E4FLC5</accession>
<dbReference type="Proteomes" id="UP000327085">
    <property type="component" value="Chromosome 7"/>
</dbReference>
<protein>
    <submittedName>
        <fullName evidence="1">Uncharacterized protein</fullName>
    </submittedName>
</protein>
<evidence type="ECO:0000313" key="1">
    <source>
        <dbReference type="EMBL" id="VVA28873.1"/>
    </source>
</evidence>
<organism evidence="1 2">
    <name type="scientific">Prunus dulcis</name>
    <name type="common">Almond</name>
    <name type="synonym">Amygdalus dulcis</name>
    <dbReference type="NCBI Taxonomy" id="3755"/>
    <lineage>
        <taxon>Eukaryota</taxon>
        <taxon>Viridiplantae</taxon>
        <taxon>Streptophyta</taxon>
        <taxon>Embryophyta</taxon>
        <taxon>Tracheophyta</taxon>
        <taxon>Spermatophyta</taxon>
        <taxon>Magnoliopsida</taxon>
        <taxon>eudicotyledons</taxon>
        <taxon>Gunneridae</taxon>
        <taxon>Pentapetalae</taxon>
        <taxon>rosids</taxon>
        <taxon>fabids</taxon>
        <taxon>Rosales</taxon>
        <taxon>Rosaceae</taxon>
        <taxon>Amygdaloideae</taxon>
        <taxon>Amygdaleae</taxon>
        <taxon>Prunus</taxon>
    </lineage>
</organism>
<gene>
    <name evidence="1" type="ORF">ALMOND_2B000424</name>
</gene>
<name>A0A5E4FLC5_PRUDU</name>
<dbReference type="Gramene" id="VVA28873">
    <property type="protein sequence ID" value="VVA28873"/>
    <property type="gene ID" value="Prudul26B000424"/>
</dbReference>
<dbReference type="InParanoid" id="A0A5E4FLC5"/>
<proteinExistence type="predicted"/>
<evidence type="ECO:0000313" key="2">
    <source>
        <dbReference type="Proteomes" id="UP000327085"/>
    </source>
</evidence>
<dbReference type="AlphaFoldDB" id="A0A5E4FLC5"/>
<dbReference type="EMBL" id="CABIKO010000152">
    <property type="protein sequence ID" value="VVA28873.1"/>
    <property type="molecule type" value="Genomic_DNA"/>
</dbReference>
<reference evidence="2" key="1">
    <citation type="journal article" date="2020" name="Plant J.">
        <title>Transposons played a major role in the diversification between the closely related almond and peach genomes: results from the almond genome sequence.</title>
        <authorList>
            <person name="Alioto T."/>
            <person name="Alexiou K.G."/>
            <person name="Bardil A."/>
            <person name="Barteri F."/>
            <person name="Castanera R."/>
            <person name="Cruz F."/>
            <person name="Dhingra A."/>
            <person name="Duval H."/>
            <person name="Fernandez I Marti A."/>
            <person name="Frias L."/>
            <person name="Galan B."/>
            <person name="Garcia J.L."/>
            <person name="Howad W."/>
            <person name="Gomez-Garrido J."/>
            <person name="Gut M."/>
            <person name="Julca I."/>
            <person name="Morata J."/>
            <person name="Puigdomenech P."/>
            <person name="Ribeca P."/>
            <person name="Rubio Cabetas M.J."/>
            <person name="Vlasova A."/>
            <person name="Wirthensohn M."/>
            <person name="Garcia-Mas J."/>
            <person name="Gabaldon T."/>
            <person name="Casacuberta J.M."/>
            <person name="Arus P."/>
        </authorList>
    </citation>
    <scope>NUCLEOTIDE SEQUENCE [LARGE SCALE GENOMIC DNA]</scope>
    <source>
        <strain evidence="2">cv. Texas</strain>
    </source>
</reference>
<sequence length="64" mass="7041">MEKSKSENALGRTSKLAEKWAPLVPDQQIKVPLTETLTVESDCNKFTSSGYAIVKIEKTGTNMP</sequence>